<evidence type="ECO:0000259" key="10">
    <source>
        <dbReference type="PROSITE" id="PS50109"/>
    </source>
</evidence>
<dbReference type="Gene3D" id="1.10.287.130">
    <property type="match status" value="1"/>
</dbReference>
<dbReference type="AlphaFoldDB" id="A0A1Z4MZ33"/>
<dbReference type="SMART" id="SM00304">
    <property type="entry name" value="HAMP"/>
    <property type="match status" value="1"/>
</dbReference>
<organism evidence="12 13">
    <name type="scientific">Tolypothrix tenuis PCC 7101</name>
    <dbReference type="NCBI Taxonomy" id="231146"/>
    <lineage>
        <taxon>Bacteria</taxon>
        <taxon>Bacillati</taxon>
        <taxon>Cyanobacteriota</taxon>
        <taxon>Cyanophyceae</taxon>
        <taxon>Nostocales</taxon>
        <taxon>Tolypothrichaceae</taxon>
        <taxon>Tolypothrix</taxon>
    </lineage>
</organism>
<evidence type="ECO:0000256" key="9">
    <source>
        <dbReference type="SAM" id="Phobius"/>
    </source>
</evidence>
<dbReference type="SUPFAM" id="SSF55874">
    <property type="entry name" value="ATPase domain of HSP90 chaperone/DNA topoisomerase II/histidine kinase"/>
    <property type="match status" value="1"/>
</dbReference>
<evidence type="ECO:0000256" key="2">
    <source>
        <dbReference type="ARBA" id="ARBA00004370"/>
    </source>
</evidence>
<evidence type="ECO:0000256" key="5">
    <source>
        <dbReference type="ARBA" id="ARBA00022679"/>
    </source>
</evidence>
<dbReference type="SMART" id="SM00388">
    <property type="entry name" value="HisKA"/>
    <property type="match status" value="1"/>
</dbReference>
<dbReference type="PROSITE" id="PS50885">
    <property type="entry name" value="HAMP"/>
    <property type="match status" value="1"/>
</dbReference>
<dbReference type="GO" id="GO:0000155">
    <property type="term" value="F:phosphorelay sensor kinase activity"/>
    <property type="evidence" value="ECO:0007669"/>
    <property type="project" value="InterPro"/>
</dbReference>
<evidence type="ECO:0000256" key="7">
    <source>
        <dbReference type="ARBA" id="ARBA00023012"/>
    </source>
</evidence>
<dbReference type="CDD" id="cd00082">
    <property type="entry name" value="HisKA"/>
    <property type="match status" value="1"/>
</dbReference>
<dbReference type="InterPro" id="IPR003661">
    <property type="entry name" value="HisK_dim/P_dom"/>
</dbReference>
<dbReference type="SUPFAM" id="SSF47384">
    <property type="entry name" value="Homodimeric domain of signal transducing histidine kinase"/>
    <property type="match status" value="1"/>
</dbReference>
<name>A0A1Z4MZ33_9CYAN</name>
<dbReference type="InterPro" id="IPR005467">
    <property type="entry name" value="His_kinase_dom"/>
</dbReference>
<dbReference type="EC" id="2.7.13.3" evidence="3"/>
<feature type="coiled-coil region" evidence="8">
    <location>
        <begin position="418"/>
        <end position="456"/>
    </location>
</feature>
<dbReference type="Gene3D" id="6.10.340.10">
    <property type="match status" value="1"/>
</dbReference>
<accession>A0A1Z4MZ33</accession>
<dbReference type="Gene3D" id="3.30.565.10">
    <property type="entry name" value="Histidine kinase-like ATPase, C-terminal domain"/>
    <property type="match status" value="1"/>
</dbReference>
<keyword evidence="4" id="KW-0597">Phosphoprotein</keyword>
<comment type="catalytic activity">
    <reaction evidence="1">
        <text>ATP + protein L-histidine = ADP + protein N-phospho-L-histidine.</text>
        <dbReference type="EC" id="2.7.13.3"/>
    </reaction>
</comment>
<feature type="domain" description="Histidine kinase" evidence="10">
    <location>
        <begin position="475"/>
        <end position="733"/>
    </location>
</feature>
<evidence type="ECO:0000256" key="8">
    <source>
        <dbReference type="SAM" id="Coils"/>
    </source>
</evidence>
<keyword evidence="6 12" id="KW-0418">Kinase</keyword>
<evidence type="ECO:0000259" key="11">
    <source>
        <dbReference type="PROSITE" id="PS50885"/>
    </source>
</evidence>
<dbReference type="KEGG" id="ttq:NIES37_26760"/>
<dbReference type="InterPro" id="IPR036890">
    <property type="entry name" value="HATPase_C_sf"/>
</dbReference>
<keyword evidence="13" id="KW-1185">Reference proteome</keyword>
<dbReference type="InterPro" id="IPR036097">
    <property type="entry name" value="HisK_dim/P_sf"/>
</dbReference>
<keyword evidence="9" id="KW-0472">Membrane</keyword>
<dbReference type="InterPro" id="IPR003594">
    <property type="entry name" value="HATPase_dom"/>
</dbReference>
<reference evidence="12 13" key="1">
    <citation type="submission" date="2017-06" db="EMBL/GenBank/DDBJ databases">
        <title>Genome sequencing of cyanobaciteial culture collection at National Institute for Environmental Studies (NIES).</title>
        <authorList>
            <person name="Hirose Y."/>
            <person name="Shimura Y."/>
            <person name="Fujisawa T."/>
            <person name="Nakamura Y."/>
            <person name="Kawachi M."/>
        </authorList>
    </citation>
    <scope>NUCLEOTIDE SEQUENCE [LARGE SCALE GENOMIC DNA]</scope>
    <source>
        <strain evidence="12 13">NIES-37</strain>
    </source>
</reference>
<sequence>MILIVPFVLQIFAAVGLVGYLSFKNSQKAVNNLAEQLIDKAGQQVDDRLDMYLALPIQLTQINVDAIANRELNLNDPIASGHYFWRQAKAFPHLSYVGYSLIDKREAGAGRWIKGVDLVLYENLSSGKASDYVADAQGRRAKLLQSYDFNPLTEPWYQDTVTAGKLTWSKIKAAEIRNSQFTEAGKALQKQDNSLDNGLDYYIAVSAAAPFYDNNRKLLGVTSIDLALTSISDFLRHLKVSPEGQVFIIERNGKLVGSSGNFPILYKVNNQVERYSVFDIPDRLIRKVAQGLQKRFHTLQAIQNQQEFNIVFNGEKQFLQIKPWRDKYGLDWLVVVAVPESDFMAQIHAHNRTTMLLCLGALVIATIIAISTSRRIAQPILRLSQAAEAIANGKLEQNVASSNVRELDILARAFNYMAQQLQESFQALAQTNEQLEHRVEERTADLTNTLQELQQTQARMIQSEKMSSLGQMVAGVAHEINNPVNFIHGNVDFVHDYTESLLELVQLYQSEYPNPTSAIAEKIADIDLEFVSEDLLKLLTSMKLGTERIREIVKSLRNFSRLDEAEIKEVDIHEGIESTLLILHHRLQPEPGTVAIAVTRDYAILPLVECYPGQLNQVLMNILANAIDAIEEANIHRTSQEIPANPSQITISTAVINADWIKIAIADNGLGMTEAIIQHIFDPFFTTKPVGKGTGMGMSISYQIITEKHGGKLECFSTPGKGTEILVQIPIRQLNEVNR</sequence>
<dbReference type="GO" id="GO:0016020">
    <property type="term" value="C:membrane"/>
    <property type="evidence" value="ECO:0007669"/>
    <property type="project" value="UniProtKB-SubCell"/>
</dbReference>
<feature type="domain" description="HAMP" evidence="11">
    <location>
        <begin position="374"/>
        <end position="426"/>
    </location>
</feature>
<dbReference type="Pfam" id="PF00672">
    <property type="entry name" value="HAMP"/>
    <property type="match status" value="1"/>
</dbReference>
<dbReference type="PRINTS" id="PR00344">
    <property type="entry name" value="BCTRLSENSOR"/>
</dbReference>
<evidence type="ECO:0000256" key="4">
    <source>
        <dbReference type="ARBA" id="ARBA00022553"/>
    </source>
</evidence>
<proteinExistence type="predicted"/>
<dbReference type="InterPro" id="IPR003660">
    <property type="entry name" value="HAMP_dom"/>
</dbReference>
<evidence type="ECO:0000313" key="13">
    <source>
        <dbReference type="Proteomes" id="UP000218785"/>
    </source>
</evidence>
<keyword evidence="9" id="KW-1133">Transmembrane helix</keyword>
<gene>
    <name evidence="12" type="ORF">NIES37_26760</name>
</gene>
<dbReference type="PANTHER" id="PTHR43065">
    <property type="entry name" value="SENSOR HISTIDINE KINASE"/>
    <property type="match status" value="1"/>
</dbReference>
<dbReference type="CDD" id="cd06225">
    <property type="entry name" value="HAMP"/>
    <property type="match status" value="1"/>
</dbReference>
<evidence type="ECO:0000256" key="6">
    <source>
        <dbReference type="ARBA" id="ARBA00022777"/>
    </source>
</evidence>
<comment type="subcellular location">
    <subcellularLocation>
        <location evidence="2">Membrane</location>
    </subcellularLocation>
</comment>
<keyword evidence="9" id="KW-0812">Transmembrane</keyword>
<dbReference type="PROSITE" id="PS50109">
    <property type="entry name" value="HIS_KIN"/>
    <property type="match status" value="1"/>
</dbReference>
<keyword evidence="8" id="KW-0175">Coiled coil</keyword>
<dbReference type="Proteomes" id="UP000218785">
    <property type="component" value="Chromosome"/>
</dbReference>
<dbReference type="PANTHER" id="PTHR43065:SF50">
    <property type="entry name" value="HISTIDINE KINASE"/>
    <property type="match status" value="1"/>
</dbReference>
<evidence type="ECO:0000256" key="3">
    <source>
        <dbReference type="ARBA" id="ARBA00012438"/>
    </source>
</evidence>
<dbReference type="InterPro" id="IPR004358">
    <property type="entry name" value="Sig_transdc_His_kin-like_C"/>
</dbReference>
<evidence type="ECO:0000313" key="12">
    <source>
        <dbReference type="EMBL" id="BAY98724.1"/>
    </source>
</evidence>
<dbReference type="SMART" id="SM00387">
    <property type="entry name" value="HATPase_c"/>
    <property type="match status" value="1"/>
</dbReference>
<dbReference type="EMBL" id="AP018248">
    <property type="protein sequence ID" value="BAY98724.1"/>
    <property type="molecule type" value="Genomic_DNA"/>
</dbReference>
<protein>
    <recommendedName>
        <fullName evidence="3">histidine kinase</fullName>
        <ecNumber evidence="3">2.7.13.3</ecNumber>
    </recommendedName>
</protein>
<dbReference type="Pfam" id="PF02518">
    <property type="entry name" value="HATPase_c"/>
    <property type="match status" value="1"/>
</dbReference>
<evidence type="ECO:0000256" key="1">
    <source>
        <dbReference type="ARBA" id="ARBA00000085"/>
    </source>
</evidence>
<keyword evidence="7" id="KW-0902">Two-component regulatory system</keyword>
<keyword evidence="5" id="KW-0808">Transferase</keyword>
<dbReference type="SUPFAM" id="SSF158472">
    <property type="entry name" value="HAMP domain-like"/>
    <property type="match status" value="1"/>
</dbReference>
<dbReference type="Gene3D" id="3.30.450.20">
    <property type="entry name" value="PAS domain"/>
    <property type="match status" value="1"/>
</dbReference>
<feature type="transmembrane region" description="Helical" evidence="9">
    <location>
        <begin position="354"/>
        <end position="372"/>
    </location>
</feature>